<dbReference type="AlphaFoldDB" id="A0AAD8Y4F7"/>
<feature type="domain" description="mRNA capping enzyme adenylation" evidence="2">
    <location>
        <begin position="416"/>
        <end position="585"/>
    </location>
</feature>
<dbReference type="EMBL" id="JATAAI010000019">
    <property type="protein sequence ID" value="KAK1739008.1"/>
    <property type="molecule type" value="Genomic_DNA"/>
</dbReference>
<sequence>MNRPPLLPWSKETFASRWSTQGRLSSTPIPRTPFLLLKAPVSTLYEEKFGGDRNMFTVGMYCTRMMARSIRIGLVVDCTALDLEEFEPLPATKQSNNAASSRTSAAAARRNGNSNNNSAAKDPRVRYFHNPSEWDDFDVEYHRMMPPPVDGNSSNSTSTGNDEPVAPKILNDFFRVISNFQKSVNSSSNDTTTTHIALFDSRGGLGAAAYLAAAYMCHTLKAPVHAAIQAVKEGTPPQPSPDNDPSVKWGLCDVRLVKDLQSRFMGRKEIVMEGKVPTWWWALDEEEDGEEEEEDDGDGESTSNDGKKKRKRESIIIPPHESATTAANGTKRPRIDNESGGNSSNTLHPRLPTEALEPIPIGSPKYIRAVTVLTQLAQATPQPTDSIPSVLPLKPELDVSNNSADNATIQSIKSNPNEYKVTWLSKGRRGLLLILSEAVFFVEQQSSSMQVSQVTSMKFPTPQDSKKSQHRTLLDVVLVTDVEKGSPTHRFYALDILCIEGGRVWHKPWEQRWKFLNEGVVLPRKKEEAKQQQQPQQQHGHIYSKEPIKLRAKEYFPMRKLAFVMKDVCAGVAHDANGIRVVPMGEYSAMAVVWQKGGDVGDEKLVSLLG</sequence>
<dbReference type="GO" id="GO:0004484">
    <property type="term" value="F:mRNA guanylyltransferase activity"/>
    <property type="evidence" value="ECO:0007669"/>
    <property type="project" value="UniProtKB-EC"/>
</dbReference>
<dbReference type="Gene3D" id="3.30.470.30">
    <property type="entry name" value="DNA ligase/mRNA capping enzyme"/>
    <property type="match status" value="1"/>
</dbReference>
<keyword evidence="3" id="KW-0808">Transferase</keyword>
<dbReference type="InterPro" id="IPR001339">
    <property type="entry name" value="mRNA_cap_enzyme_adenylation"/>
</dbReference>
<protein>
    <submittedName>
        <fullName evidence="3">mRNA-capping enzyme subunit alpha</fullName>
        <ecNumber evidence="3">2.7.7.50</ecNumber>
    </submittedName>
</protein>
<keyword evidence="4" id="KW-1185">Reference proteome</keyword>
<accession>A0AAD8Y4F7</accession>
<evidence type="ECO:0000313" key="4">
    <source>
        <dbReference type="Proteomes" id="UP001224775"/>
    </source>
</evidence>
<reference evidence="3" key="1">
    <citation type="submission" date="2023-06" db="EMBL/GenBank/DDBJ databases">
        <title>Survivors Of The Sea: Transcriptome response of Skeletonema marinoi to long-term dormancy.</title>
        <authorList>
            <person name="Pinder M.I.M."/>
            <person name="Kourtchenko O."/>
            <person name="Robertson E.K."/>
            <person name="Larsson T."/>
            <person name="Maumus F."/>
            <person name="Osuna-Cruz C.M."/>
            <person name="Vancaester E."/>
            <person name="Stenow R."/>
            <person name="Vandepoele K."/>
            <person name="Ploug H."/>
            <person name="Bruchert V."/>
            <person name="Godhe A."/>
            <person name="Topel M."/>
        </authorList>
    </citation>
    <scope>NUCLEOTIDE SEQUENCE</scope>
    <source>
        <strain evidence="3">R05AC</strain>
    </source>
</reference>
<dbReference type="Pfam" id="PF01331">
    <property type="entry name" value="mRNA_cap_enzyme"/>
    <property type="match status" value="1"/>
</dbReference>
<dbReference type="SUPFAM" id="SSF56091">
    <property type="entry name" value="DNA ligase/mRNA capping enzyme, catalytic domain"/>
    <property type="match status" value="1"/>
</dbReference>
<evidence type="ECO:0000256" key="1">
    <source>
        <dbReference type="SAM" id="MobiDB-lite"/>
    </source>
</evidence>
<dbReference type="PANTHER" id="PTHR10367">
    <property type="entry name" value="MRNA-CAPPING ENZYME"/>
    <property type="match status" value="1"/>
</dbReference>
<dbReference type="InterPro" id="IPR051029">
    <property type="entry name" value="mRNA_Capping_Enz/RNA_Phosphat"/>
</dbReference>
<dbReference type="Proteomes" id="UP001224775">
    <property type="component" value="Unassembled WGS sequence"/>
</dbReference>
<dbReference type="GO" id="GO:0006370">
    <property type="term" value="P:7-methylguanosine mRNA capping"/>
    <property type="evidence" value="ECO:0007669"/>
    <property type="project" value="InterPro"/>
</dbReference>
<comment type="caution">
    <text evidence="3">The sequence shown here is derived from an EMBL/GenBank/DDBJ whole genome shotgun (WGS) entry which is preliminary data.</text>
</comment>
<feature type="region of interest" description="Disordered" evidence="1">
    <location>
        <begin position="92"/>
        <end position="123"/>
    </location>
</feature>
<evidence type="ECO:0000259" key="2">
    <source>
        <dbReference type="Pfam" id="PF01331"/>
    </source>
</evidence>
<dbReference type="Gene3D" id="3.90.190.10">
    <property type="entry name" value="Protein tyrosine phosphatase superfamily"/>
    <property type="match status" value="1"/>
</dbReference>
<dbReference type="PANTHER" id="PTHR10367:SF17">
    <property type="entry name" value="MRNA-CAPPING ENZYME"/>
    <property type="match status" value="1"/>
</dbReference>
<dbReference type="GO" id="GO:0005524">
    <property type="term" value="F:ATP binding"/>
    <property type="evidence" value="ECO:0007669"/>
    <property type="project" value="InterPro"/>
</dbReference>
<dbReference type="EC" id="2.7.7.50" evidence="3"/>
<feature type="compositionally biased region" description="Low complexity" evidence="1">
    <location>
        <begin position="95"/>
        <end position="120"/>
    </location>
</feature>
<feature type="region of interest" description="Disordered" evidence="1">
    <location>
        <begin position="286"/>
        <end position="357"/>
    </location>
</feature>
<feature type="compositionally biased region" description="Acidic residues" evidence="1">
    <location>
        <begin position="286"/>
        <end position="299"/>
    </location>
</feature>
<name>A0AAD8Y4F7_9STRA</name>
<dbReference type="InterPro" id="IPR029021">
    <property type="entry name" value="Prot-tyrosine_phosphatase-like"/>
</dbReference>
<organism evidence="3 4">
    <name type="scientific">Skeletonema marinoi</name>
    <dbReference type="NCBI Taxonomy" id="267567"/>
    <lineage>
        <taxon>Eukaryota</taxon>
        <taxon>Sar</taxon>
        <taxon>Stramenopiles</taxon>
        <taxon>Ochrophyta</taxon>
        <taxon>Bacillariophyta</taxon>
        <taxon>Coscinodiscophyceae</taxon>
        <taxon>Thalassiosirophycidae</taxon>
        <taxon>Thalassiosirales</taxon>
        <taxon>Skeletonemataceae</taxon>
        <taxon>Skeletonema</taxon>
        <taxon>Skeletonema marinoi-dohrnii complex</taxon>
    </lineage>
</organism>
<gene>
    <name evidence="3" type="ORF">QTG54_010324</name>
</gene>
<evidence type="ECO:0000313" key="3">
    <source>
        <dbReference type="EMBL" id="KAK1739008.1"/>
    </source>
</evidence>
<keyword evidence="3" id="KW-0548">Nucleotidyltransferase</keyword>
<proteinExistence type="predicted"/>